<evidence type="ECO:0000313" key="1">
    <source>
        <dbReference type="EMBL" id="MBR7835679.1"/>
    </source>
</evidence>
<organism evidence="1 2">
    <name type="scientific">Actinospica durhamensis</name>
    <dbReference type="NCBI Taxonomy" id="1508375"/>
    <lineage>
        <taxon>Bacteria</taxon>
        <taxon>Bacillati</taxon>
        <taxon>Actinomycetota</taxon>
        <taxon>Actinomycetes</taxon>
        <taxon>Catenulisporales</taxon>
        <taxon>Actinospicaceae</taxon>
        <taxon>Actinospica</taxon>
    </lineage>
</organism>
<dbReference type="Proteomes" id="UP000675781">
    <property type="component" value="Unassembled WGS sequence"/>
</dbReference>
<proteinExistence type="predicted"/>
<dbReference type="EMBL" id="JAGSOG010000105">
    <property type="protein sequence ID" value="MBR7835679.1"/>
    <property type="molecule type" value="Genomic_DNA"/>
</dbReference>
<sequence length="274" mass="27122">MNSPSGGKTNTAANSQTITVTETVGHSAASKPATTPANGGAYPNASAILARLAATGLACTAPSPMAEDAATLFEPGATSLITCNSPGGTNADTEVTVFDTTTHQQTYEKLIESAGTSIAGGQLAGKNWVLESTPVYATSAKAQLGGTLTVIPAAGQSAASGAAALLASAGPLGAHLVNGNEVACDETTAYYGSDGHGGVTVQAFFQGSGLLNVVATSKDDTSDTSQEYTQGVNTTQGHAFDLSGMALSNVNEIDFAVTSPEGSGGCQVQPATAK</sequence>
<protein>
    <submittedName>
        <fullName evidence="1">Uncharacterized protein</fullName>
    </submittedName>
</protein>
<dbReference type="RefSeq" id="WP_212530171.1">
    <property type="nucleotide sequence ID" value="NZ_JAGSOG010000105.1"/>
</dbReference>
<comment type="caution">
    <text evidence="1">The sequence shown here is derived from an EMBL/GenBank/DDBJ whole genome shotgun (WGS) entry which is preliminary data.</text>
</comment>
<evidence type="ECO:0000313" key="2">
    <source>
        <dbReference type="Proteomes" id="UP000675781"/>
    </source>
</evidence>
<reference evidence="1" key="1">
    <citation type="submission" date="2021-04" db="EMBL/GenBank/DDBJ databases">
        <title>Genome based classification of Actinospica acidithermotolerans sp. nov., an actinobacterium isolated from an Indonesian hot spring.</title>
        <authorList>
            <person name="Kusuma A.B."/>
            <person name="Putra K.E."/>
            <person name="Nafisah S."/>
            <person name="Loh J."/>
            <person name="Nouioui I."/>
            <person name="Goodfellow M."/>
        </authorList>
    </citation>
    <scope>NUCLEOTIDE SEQUENCE</scope>
    <source>
        <strain evidence="1">CSCA 57</strain>
    </source>
</reference>
<dbReference type="AlphaFoldDB" id="A0A941IPZ7"/>
<keyword evidence="2" id="KW-1185">Reference proteome</keyword>
<gene>
    <name evidence="1" type="ORF">KDL01_20555</name>
</gene>
<name>A0A941IPZ7_9ACTN</name>
<accession>A0A941IPZ7</accession>